<dbReference type="InterPro" id="IPR018152">
    <property type="entry name" value="SOD_Cu/Zn_BS"/>
</dbReference>
<dbReference type="PROSITE" id="PS00087">
    <property type="entry name" value="SOD_CU_ZN_1"/>
    <property type="match status" value="1"/>
</dbReference>
<keyword evidence="2" id="KW-0479">Metal-binding</keyword>
<dbReference type="OrthoDB" id="5431326at2"/>
<dbReference type="NCBIfam" id="NF007628">
    <property type="entry name" value="PRK10290.1"/>
    <property type="match status" value="1"/>
</dbReference>
<accession>A0A1Y3CPP8</accession>
<evidence type="ECO:0000256" key="1">
    <source>
        <dbReference type="ARBA" id="ARBA00010457"/>
    </source>
</evidence>
<comment type="catalytic activity">
    <reaction evidence="2">
        <text>2 superoxide + 2 H(+) = H2O2 + O2</text>
        <dbReference type="Rhea" id="RHEA:20696"/>
        <dbReference type="ChEBI" id="CHEBI:15378"/>
        <dbReference type="ChEBI" id="CHEBI:15379"/>
        <dbReference type="ChEBI" id="CHEBI:16240"/>
        <dbReference type="ChEBI" id="CHEBI:18421"/>
        <dbReference type="EC" id="1.15.1.1"/>
    </reaction>
</comment>
<comment type="cofactor">
    <cofactor evidence="2">
        <name>Zn(2+)</name>
        <dbReference type="ChEBI" id="CHEBI:29105"/>
    </cofactor>
    <text evidence="2">Binds 1 zinc ion per subunit.</text>
</comment>
<comment type="function">
    <text evidence="2">Destroys radicals which are normally produced within the cells and which are toxic to biological systems.</text>
</comment>
<evidence type="ECO:0000313" key="5">
    <source>
        <dbReference type="EMBL" id="OTG67125.1"/>
    </source>
</evidence>
<feature type="domain" description="Superoxide dismutase copper/zinc binding" evidence="4">
    <location>
        <begin position="57"/>
        <end position="187"/>
    </location>
</feature>
<comment type="similarity">
    <text evidence="1 2">Belongs to the Cu-Zn superoxide dismutase family.</text>
</comment>
<dbReference type="RefSeq" id="WP_086201984.1">
    <property type="nucleotide sequence ID" value="NZ_NEGB01000001.1"/>
</dbReference>
<dbReference type="GO" id="GO:0004784">
    <property type="term" value="F:superoxide dismutase activity"/>
    <property type="evidence" value="ECO:0007669"/>
    <property type="project" value="UniProtKB-EC"/>
</dbReference>
<dbReference type="PANTHER" id="PTHR10003">
    <property type="entry name" value="SUPEROXIDE DISMUTASE CU-ZN -RELATED"/>
    <property type="match status" value="1"/>
</dbReference>
<dbReference type="SUPFAM" id="SSF49329">
    <property type="entry name" value="Cu,Zn superoxide dismutase-like"/>
    <property type="match status" value="1"/>
</dbReference>
<organism evidence="5 6">
    <name type="scientific">Acinetobacter silvestris</name>
    <dbReference type="NCBI Taxonomy" id="1977882"/>
    <lineage>
        <taxon>Bacteria</taxon>
        <taxon>Pseudomonadati</taxon>
        <taxon>Pseudomonadota</taxon>
        <taxon>Gammaproteobacteria</taxon>
        <taxon>Moraxellales</taxon>
        <taxon>Moraxellaceae</taxon>
        <taxon>Acinetobacter</taxon>
    </lineage>
</organism>
<sequence>MLSTFLKLSALTTCIALFTVGCSTTKSTTSHIHKNKLPQKIADLHAVTSQGIQQKIGTVTFQDSPQGLTISSHLSELPSGYHGFHIHENGSCAPAAKDGKIGAALAAGSHFNPNHVMHGTPNDGHLGDLPVLNVDSDGHANTTVIAPRLKLKDIQGLTIMVHAGSDNYSDRPKPLGGGGARIACGVIPS</sequence>
<proteinExistence type="inferred from homology"/>
<dbReference type="PROSITE" id="PS00332">
    <property type="entry name" value="SOD_CU_ZN_2"/>
    <property type="match status" value="1"/>
</dbReference>
<keyword evidence="3" id="KW-0732">Signal</keyword>
<feature type="chain" id="PRO_5013277262" description="Superoxide dismutase [Cu-Zn]" evidence="3">
    <location>
        <begin position="19"/>
        <end position="189"/>
    </location>
</feature>
<comment type="caution">
    <text evidence="5">The sequence shown here is derived from an EMBL/GenBank/DDBJ whole genome shotgun (WGS) entry which is preliminary data.</text>
</comment>
<dbReference type="InterPro" id="IPR036423">
    <property type="entry name" value="SOD-like_Cu/Zn_dom_sf"/>
</dbReference>
<evidence type="ECO:0000313" key="6">
    <source>
        <dbReference type="Proteomes" id="UP000242765"/>
    </source>
</evidence>
<dbReference type="Proteomes" id="UP000242765">
    <property type="component" value="Unassembled WGS sequence"/>
</dbReference>
<dbReference type="CDD" id="cd00305">
    <property type="entry name" value="Cu-Zn_Superoxide_Dismutase"/>
    <property type="match status" value="1"/>
</dbReference>
<gene>
    <name evidence="5" type="ORF">B9T28_00300</name>
</gene>
<dbReference type="EMBL" id="NEGB01000001">
    <property type="protein sequence ID" value="OTG67125.1"/>
    <property type="molecule type" value="Genomic_DNA"/>
</dbReference>
<dbReference type="InterPro" id="IPR024134">
    <property type="entry name" value="SOD_Cu/Zn_/chaperone"/>
</dbReference>
<name>A0A1Y3CPP8_9GAMM</name>
<dbReference type="EC" id="1.15.1.1" evidence="2"/>
<comment type="cofactor">
    <cofactor evidence="2">
        <name>Cu cation</name>
        <dbReference type="ChEBI" id="CHEBI:23378"/>
    </cofactor>
    <text evidence="2">Binds 1 copper ion per subunit.</text>
</comment>
<dbReference type="Pfam" id="PF00080">
    <property type="entry name" value="Sod_Cu"/>
    <property type="match status" value="1"/>
</dbReference>
<dbReference type="AlphaFoldDB" id="A0A1Y3CPP8"/>
<protein>
    <recommendedName>
        <fullName evidence="2">Superoxide dismutase [Cu-Zn]</fullName>
        <ecNumber evidence="2">1.15.1.1</ecNumber>
    </recommendedName>
</protein>
<keyword evidence="2" id="KW-0560">Oxidoreductase</keyword>
<dbReference type="Gene3D" id="2.60.40.200">
    <property type="entry name" value="Superoxide dismutase, copper/zinc binding domain"/>
    <property type="match status" value="1"/>
</dbReference>
<evidence type="ECO:0000256" key="3">
    <source>
        <dbReference type="SAM" id="SignalP"/>
    </source>
</evidence>
<reference evidence="5 6" key="1">
    <citation type="submission" date="2017-04" db="EMBL/GenBank/DDBJ databases">
        <title>High diversity of culturable Acinetobacter species in natural soil and water ecosystems.</title>
        <authorList>
            <person name="Nemec A."/>
            <person name="Radolfova-Krizova L."/>
        </authorList>
    </citation>
    <scope>NUCLEOTIDE SEQUENCE [LARGE SCALE GENOMIC DNA]</scope>
    <source>
        <strain evidence="5 6">ANC 4999</strain>
    </source>
</reference>
<dbReference type="InterPro" id="IPR001424">
    <property type="entry name" value="SOD_Cu_Zn_dom"/>
</dbReference>
<evidence type="ECO:0000256" key="2">
    <source>
        <dbReference type="RuleBase" id="RU000393"/>
    </source>
</evidence>
<dbReference type="STRING" id="1977882.B9T28_00300"/>
<keyword evidence="6" id="KW-1185">Reference proteome</keyword>
<keyword evidence="2" id="KW-0862">Zinc</keyword>
<feature type="signal peptide" evidence="3">
    <location>
        <begin position="1"/>
        <end position="18"/>
    </location>
</feature>
<evidence type="ECO:0000259" key="4">
    <source>
        <dbReference type="Pfam" id="PF00080"/>
    </source>
</evidence>
<dbReference type="PROSITE" id="PS51257">
    <property type="entry name" value="PROKAR_LIPOPROTEIN"/>
    <property type="match status" value="1"/>
</dbReference>
<keyword evidence="2" id="KW-0186">Copper</keyword>
<dbReference type="GO" id="GO:0005507">
    <property type="term" value="F:copper ion binding"/>
    <property type="evidence" value="ECO:0007669"/>
    <property type="project" value="InterPro"/>
</dbReference>